<organism evidence="14 15">
    <name type="scientific">Mycena indigotica</name>
    <dbReference type="NCBI Taxonomy" id="2126181"/>
    <lineage>
        <taxon>Eukaryota</taxon>
        <taxon>Fungi</taxon>
        <taxon>Dikarya</taxon>
        <taxon>Basidiomycota</taxon>
        <taxon>Agaricomycotina</taxon>
        <taxon>Agaricomycetes</taxon>
        <taxon>Agaricomycetidae</taxon>
        <taxon>Agaricales</taxon>
        <taxon>Marasmiineae</taxon>
        <taxon>Mycenaceae</taxon>
        <taxon>Mycena</taxon>
    </lineage>
</organism>
<keyword evidence="5" id="KW-0964">Secreted</keyword>
<dbReference type="FunFam" id="3.10.50.10:FF:000005">
    <property type="entry name" value="Endochitinase B1"/>
    <property type="match status" value="1"/>
</dbReference>
<keyword evidence="8" id="KW-0119">Carbohydrate metabolism</keyword>
<keyword evidence="9 11" id="KW-0326">Glycosidase</keyword>
<keyword evidence="10" id="KW-0624">Polysaccharide degradation</keyword>
<gene>
    <name evidence="14" type="ORF">MIND_00081000</name>
</gene>
<keyword evidence="15" id="KW-1185">Reference proteome</keyword>
<name>A0A8H6TH48_9AGAR</name>
<evidence type="ECO:0000256" key="11">
    <source>
        <dbReference type="RuleBase" id="RU000489"/>
    </source>
</evidence>
<dbReference type="GO" id="GO:0005576">
    <property type="term" value="C:extracellular region"/>
    <property type="evidence" value="ECO:0007669"/>
    <property type="project" value="UniProtKB-SubCell"/>
</dbReference>
<evidence type="ECO:0000256" key="10">
    <source>
        <dbReference type="ARBA" id="ARBA00023326"/>
    </source>
</evidence>
<evidence type="ECO:0000259" key="13">
    <source>
        <dbReference type="PROSITE" id="PS51910"/>
    </source>
</evidence>
<accession>A0A8H6TH48</accession>
<dbReference type="InterPro" id="IPR029070">
    <property type="entry name" value="Chitinase_insertion_sf"/>
</dbReference>
<evidence type="ECO:0000256" key="12">
    <source>
        <dbReference type="SAM" id="MobiDB-lite"/>
    </source>
</evidence>
<feature type="domain" description="GH18" evidence="13">
    <location>
        <begin position="55"/>
        <end position="426"/>
    </location>
</feature>
<evidence type="ECO:0000256" key="1">
    <source>
        <dbReference type="ARBA" id="ARBA00000822"/>
    </source>
</evidence>
<dbReference type="GO" id="GO:0006032">
    <property type="term" value="P:chitin catabolic process"/>
    <property type="evidence" value="ECO:0007669"/>
    <property type="project" value="UniProtKB-KW"/>
</dbReference>
<dbReference type="EMBL" id="JACAZF010000001">
    <property type="protein sequence ID" value="KAF7315655.1"/>
    <property type="molecule type" value="Genomic_DNA"/>
</dbReference>
<evidence type="ECO:0000256" key="9">
    <source>
        <dbReference type="ARBA" id="ARBA00023295"/>
    </source>
</evidence>
<dbReference type="GO" id="GO:0008843">
    <property type="term" value="F:endochitinase activity"/>
    <property type="evidence" value="ECO:0007669"/>
    <property type="project" value="UniProtKB-EC"/>
</dbReference>
<dbReference type="RefSeq" id="XP_037225678.1">
    <property type="nucleotide sequence ID" value="XM_037357768.1"/>
</dbReference>
<dbReference type="FunFam" id="3.20.20.80:FF:000075">
    <property type="entry name" value="Sporulation-specific chitinase"/>
    <property type="match status" value="1"/>
</dbReference>
<evidence type="ECO:0000256" key="2">
    <source>
        <dbReference type="ARBA" id="ARBA00004613"/>
    </source>
</evidence>
<dbReference type="OrthoDB" id="76388at2759"/>
<feature type="region of interest" description="Disordered" evidence="12">
    <location>
        <begin position="391"/>
        <end position="413"/>
    </location>
</feature>
<evidence type="ECO:0000256" key="6">
    <source>
        <dbReference type="ARBA" id="ARBA00022801"/>
    </source>
</evidence>
<dbReference type="PROSITE" id="PS51910">
    <property type="entry name" value="GH18_2"/>
    <property type="match status" value="1"/>
</dbReference>
<dbReference type="InterPro" id="IPR001223">
    <property type="entry name" value="Glyco_hydro18_cat"/>
</dbReference>
<dbReference type="InterPro" id="IPR001579">
    <property type="entry name" value="Glyco_hydro_18_chit_AS"/>
</dbReference>
<feature type="compositionally biased region" description="Basic and acidic residues" evidence="12">
    <location>
        <begin position="391"/>
        <end position="401"/>
    </location>
</feature>
<dbReference type="AlphaFoldDB" id="A0A8H6TH48"/>
<dbReference type="SUPFAM" id="SSF51445">
    <property type="entry name" value="(Trans)glycosidases"/>
    <property type="match status" value="1"/>
</dbReference>
<comment type="catalytic activity">
    <reaction evidence="1">
        <text>Random endo-hydrolysis of N-acetyl-beta-D-glucosaminide (1-&gt;4)-beta-linkages in chitin and chitodextrins.</text>
        <dbReference type="EC" id="3.2.1.14"/>
    </reaction>
</comment>
<dbReference type="InterPro" id="IPR011583">
    <property type="entry name" value="Chitinase_II/V-like_cat"/>
</dbReference>
<dbReference type="InterPro" id="IPR050314">
    <property type="entry name" value="Glycosyl_Hydrlase_18"/>
</dbReference>
<evidence type="ECO:0000313" key="15">
    <source>
        <dbReference type="Proteomes" id="UP000636479"/>
    </source>
</evidence>
<protein>
    <recommendedName>
        <fullName evidence="4">chitinase</fullName>
        <ecNumber evidence="4">3.2.1.14</ecNumber>
    </recommendedName>
</protein>
<comment type="subcellular location">
    <subcellularLocation>
        <location evidence="2">Secreted</location>
    </subcellularLocation>
</comment>
<dbReference type="Gene3D" id="3.20.20.80">
    <property type="entry name" value="Glycosidases"/>
    <property type="match status" value="1"/>
</dbReference>
<evidence type="ECO:0000256" key="7">
    <source>
        <dbReference type="ARBA" id="ARBA00023024"/>
    </source>
</evidence>
<sequence length="448" mass="50730">MPLPLPSPFKASFLLFVAAFLSSLLLWTAPRRVSLSDLFSGRHNNHTPNMSNKGKYTVAYFVNWGIYGRKFPPSLIPTEHLTHILYAFANIKSDGEVVLSDDWADKDIHYPGDSWNDSGNNLYGNFKALYLLKKQHRHLRTLLSIGGWTYSPSFHPVVVNPSLRAKFVQSAVRLLEDFGLDGLDVDYEYPSNQEQAVGYTELLRELRYALDEHARSKGTDYRFLLTIAAPCGPDNYQKLVVNQMDRYLDFWNLMAYDFAGSWDSVANHQANIYGGPISASTAVEWYISQGVERSKLILGVPLYGRSFMNTEGPGKPFSGIGPGSWEQGVYDYRALPLPGSHLFRDEKVMASWSYDYNKKEMISFDTEEVIRWKAEWIANTGLGGGMAWEMSGDKGRPREGMEGGPGKDPQPGQSLLQVLHESMGYPDRSYNWLKYEGSRFDNMRNGME</sequence>
<evidence type="ECO:0000256" key="8">
    <source>
        <dbReference type="ARBA" id="ARBA00023277"/>
    </source>
</evidence>
<dbReference type="InterPro" id="IPR017853">
    <property type="entry name" value="GH"/>
</dbReference>
<dbReference type="CDD" id="cd06548">
    <property type="entry name" value="GH18_chitinase"/>
    <property type="match status" value="1"/>
</dbReference>
<dbReference type="GO" id="GO:0008061">
    <property type="term" value="F:chitin binding"/>
    <property type="evidence" value="ECO:0007669"/>
    <property type="project" value="InterPro"/>
</dbReference>
<keyword evidence="7" id="KW-0146">Chitin degradation</keyword>
<keyword evidence="6 11" id="KW-0378">Hydrolase</keyword>
<dbReference type="GeneID" id="59340284"/>
<dbReference type="PROSITE" id="PS01095">
    <property type="entry name" value="GH18_1"/>
    <property type="match status" value="1"/>
</dbReference>
<dbReference type="Gene3D" id="3.10.50.10">
    <property type="match status" value="1"/>
</dbReference>
<dbReference type="SMART" id="SM00636">
    <property type="entry name" value="Glyco_18"/>
    <property type="match status" value="1"/>
</dbReference>
<evidence type="ECO:0000256" key="4">
    <source>
        <dbReference type="ARBA" id="ARBA00012729"/>
    </source>
</evidence>
<dbReference type="GO" id="GO:0000272">
    <property type="term" value="P:polysaccharide catabolic process"/>
    <property type="evidence" value="ECO:0007669"/>
    <property type="project" value="UniProtKB-KW"/>
</dbReference>
<evidence type="ECO:0000313" key="14">
    <source>
        <dbReference type="EMBL" id="KAF7315655.1"/>
    </source>
</evidence>
<dbReference type="EC" id="3.2.1.14" evidence="4"/>
<evidence type="ECO:0000256" key="5">
    <source>
        <dbReference type="ARBA" id="ARBA00022525"/>
    </source>
</evidence>
<dbReference type="Pfam" id="PF00704">
    <property type="entry name" value="Glyco_hydro_18"/>
    <property type="match status" value="1"/>
</dbReference>
<reference evidence="14" key="1">
    <citation type="submission" date="2020-05" db="EMBL/GenBank/DDBJ databases">
        <title>Mycena genomes resolve the evolution of fungal bioluminescence.</title>
        <authorList>
            <person name="Tsai I.J."/>
        </authorList>
    </citation>
    <scope>NUCLEOTIDE SEQUENCE</scope>
    <source>
        <strain evidence="14">171206Taipei</strain>
    </source>
</reference>
<dbReference type="PANTHER" id="PTHR11177">
    <property type="entry name" value="CHITINASE"/>
    <property type="match status" value="1"/>
</dbReference>
<evidence type="ECO:0000256" key="3">
    <source>
        <dbReference type="ARBA" id="ARBA00008682"/>
    </source>
</evidence>
<comment type="caution">
    <text evidence="14">The sequence shown here is derived from an EMBL/GenBank/DDBJ whole genome shotgun (WGS) entry which is preliminary data.</text>
</comment>
<dbReference type="SUPFAM" id="SSF54556">
    <property type="entry name" value="Chitinase insertion domain"/>
    <property type="match status" value="1"/>
</dbReference>
<comment type="similarity">
    <text evidence="3">Belongs to the glycosyl hydrolase 18 family. Chitinase class V subfamily.</text>
</comment>
<dbReference type="PANTHER" id="PTHR11177:SF317">
    <property type="entry name" value="CHITINASE 12-RELATED"/>
    <property type="match status" value="1"/>
</dbReference>
<proteinExistence type="inferred from homology"/>
<dbReference type="Proteomes" id="UP000636479">
    <property type="component" value="Unassembled WGS sequence"/>
</dbReference>